<keyword evidence="4" id="KW-1185">Reference proteome</keyword>
<dbReference type="PANTHER" id="PTHR45908:SF5">
    <property type="entry name" value="FUNGAL LIPASE-LIKE DOMAIN-CONTAINING PROTEIN"/>
    <property type="match status" value="1"/>
</dbReference>
<protein>
    <submittedName>
        <fullName evidence="3">Lipase (Class 3) domain-containing protein</fullName>
    </submittedName>
</protein>
<dbReference type="Pfam" id="PF01764">
    <property type="entry name" value="Lipase_3"/>
    <property type="match status" value="1"/>
</dbReference>
<feature type="signal peptide" evidence="1">
    <location>
        <begin position="1"/>
        <end position="28"/>
    </location>
</feature>
<feature type="domain" description="Fungal lipase-type" evidence="2">
    <location>
        <begin position="102"/>
        <end position="235"/>
    </location>
</feature>
<evidence type="ECO:0000256" key="1">
    <source>
        <dbReference type="SAM" id="SignalP"/>
    </source>
</evidence>
<dbReference type="InterPro" id="IPR002921">
    <property type="entry name" value="Fungal_lipase-type"/>
</dbReference>
<accession>A0AAD4NCW4</accession>
<dbReference type="InterPro" id="IPR029058">
    <property type="entry name" value="AB_hydrolase_fold"/>
</dbReference>
<organism evidence="3 4">
    <name type="scientific">Ditylenchus destructor</name>
    <dbReference type="NCBI Taxonomy" id="166010"/>
    <lineage>
        <taxon>Eukaryota</taxon>
        <taxon>Metazoa</taxon>
        <taxon>Ecdysozoa</taxon>
        <taxon>Nematoda</taxon>
        <taxon>Chromadorea</taxon>
        <taxon>Rhabditida</taxon>
        <taxon>Tylenchina</taxon>
        <taxon>Tylenchomorpha</taxon>
        <taxon>Sphaerularioidea</taxon>
        <taxon>Anguinidae</taxon>
        <taxon>Anguininae</taxon>
        <taxon>Ditylenchus</taxon>
    </lineage>
</organism>
<evidence type="ECO:0000313" key="3">
    <source>
        <dbReference type="EMBL" id="KAI1720450.1"/>
    </source>
</evidence>
<dbReference type="Proteomes" id="UP001201812">
    <property type="component" value="Unassembled WGS sequence"/>
</dbReference>
<name>A0AAD4NCW4_9BILA</name>
<feature type="chain" id="PRO_5042088152" evidence="1">
    <location>
        <begin position="29"/>
        <end position="375"/>
    </location>
</feature>
<comment type="caution">
    <text evidence="3">The sequence shown here is derived from an EMBL/GenBank/DDBJ whole genome shotgun (WGS) entry which is preliminary data.</text>
</comment>
<sequence length="375" mass="42354">MHSFRLQHSLFLATSSFFICISLPLSNANPIPKQTDYDEEYARKMLNLAAGAYSLTPDACIQRTFTSAHKYTLVTAVNESCDVFSNLCSFYVSVSELRQEIIVVFRGTKSKEQLFLEGWQSLQPGVDFYGIGKVNKYFFRALNTLWDNLEPALTDPRYKDYNVTFTGHSLGGALASLASIRTVLDNRRRSDQVKLYTFGQPRVGCSKFAFKHDELVPHSFRVINRLDIVPHLPPCAKNRMDPRVEDKDDSKPCDPNAAGIAYHHGTEIWYPNGMGPSNRYYECLGEPKNEDFHCSDSVSYELSKYATYIFDHRHYFEHKVPSYGKLGCVPNSTREESIPNDAVVITSNTALSSPPTEGRFSKIAQAVGRLLGRHS</sequence>
<dbReference type="Gene3D" id="3.40.50.1820">
    <property type="entry name" value="alpha/beta hydrolase"/>
    <property type="match status" value="1"/>
</dbReference>
<reference evidence="3" key="1">
    <citation type="submission" date="2022-01" db="EMBL/GenBank/DDBJ databases">
        <title>Genome Sequence Resource for Two Populations of Ditylenchus destructor, the Migratory Endoparasitic Phytonematode.</title>
        <authorList>
            <person name="Zhang H."/>
            <person name="Lin R."/>
            <person name="Xie B."/>
        </authorList>
    </citation>
    <scope>NUCLEOTIDE SEQUENCE</scope>
    <source>
        <strain evidence="3">BazhouSP</strain>
    </source>
</reference>
<evidence type="ECO:0000313" key="4">
    <source>
        <dbReference type="Proteomes" id="UP001201812"/>
    </source>
</evidence>
<gene>
    <name evidence="3" type="ORF">DdX_04680</name>
</gene>
<keyword evidence="1" id="KW-0732">Signal</keyword>
<dbReference type="GO" id="GO:0006629">
    <property type="term" value="P:lipid metabolic process"/>
    <property type="evidence" value="ECO:0007669"/>
    <property type="project" value="InterPro"/>
</dbReference>
<dbReference type="EMBL" id="JAKKPZ010000005">
    <property type="protein sequence ID" value="KAI1720450.1"/>
    <property type="molecule type" value="Genomic_DNA"/>
</dbReference>
<dbReference type="AlphaFoldDB" id="A0AAD4NCW4"/>
<dbReference type="SUPFAM" id="SSF53474">
    <property type="entry name" value="alpha/beta-Hydrolases"/>
    <property type="match status" value="1"/>
</dbReference>
<dbReference type="CDD" id="cd00519">
    <property type="entry name" value="Lipase_3"/>
    <property type="match status" value="1"/>
</dbReference>
<evidence type="ECO:0000259" key="2">
    <source>
        <dbReference type="Pfam" id="PF01764"/>
    </source>
</evidence>
<dbReference type="PANTHER" id="PTHR45908">
    <property type="entry name" value="PROTEIN CBG11750-RELATED"/>
    <property type="match status" value="1"/>
</dbReference>
<proteinExistence type="predicted"/>